<evidence type="ECO:0000313" key="1">
    <source>
        <dbReference type="Proteomes" id="UP000887579"/>
    </source>
</evidence>
<reference evidence="2" key="1">
    <citation type="submission" date="2022-11" db="UniProtKB">
        <authorList>
            <consortium name="WormBaseParasite"/>
        </authorList>
    </citation>
    <scope>IDENTIFICATION</scope>
</reference>
<name>A0AC34GLT6_9BILA</name>
<protein>
    <submittedName>
        <fullName evidence="2">Prefoldin subunit 5</fullName>
    </submittedName>
</protein>
<evidence type="ECO:0000313" key="2">
    <source>
        <dbReference type="WBParaSite" id="ES5_v2.g30607.t1"/>
    </source>
</evidence>
<dbReference type="WBParaSite" id="ES5_v2.g30607.t1">
    <property type="protein sequence ID" value="ES5_v2.g30607.t1"/>
    <property type="gene ID" value="ES5_v2.g30607"/>
</dbReference>
<sequence length="114" mass="12758">MIVGTFKRSQNALNGMVEMGADKPCLVPLTDTIYVKGKTASCQKYLVDIGTGYYAEMTPAEANNMFYRKREFVEKQIKEIEGSILPSKKLYLEFTYDALKKITAEAQAATSRGQ</sequence>
<dbReference type="Proteomes" id="UP000887579">
    <property type="component" value="Unplaced"/>
</dbReference>
<organism evidence="1 2">
    <name type="scientific">Panagrolaimus sp. ES5</name>
    <dbReference type="NCBI Taxonomy" id="591445"/>
    <lineage>
        <taxon>Eukaryota</taxon>
        <taxon>Metazoa</taxon>
        <taxon>Ecdysozoa</taxon>
        <taxon>Nematoda</taxon>
        <taxon>Chromadorea</taxon>
        <taxon>Rhabditida</taxon>
        <taxon>Tylenchina</taxon>
        <taxon>Panagrolaimomorpha</taxon>
        <taxon>Panagrolaimoidea</taxon>
        <taxon>Panagrolaimidae</taxon>
        <taxon>Panagrolaimus</taxon>
    </lineage>
</organism>
<proteinExistence type="predicted"/>
<accession>A0AC34GLT6</accession>